<dbReference type="GO" id="GO:0000145">
    <property type="term" value="C:exocyst"/>
    <property type="evidence" value="ECO:0007669"/>
    <property type="project" value="UniProtKB-UniRule"/>
</dbReference>
<dbReference type="GO" id="GO:0006893">
    <property type="term" value="P:Golgi to plasma membrane transport"/>
    <property type="evidence" value="ECO:0007669"/>
    <property type="project" value="UniProtKB-UniRule"/>
</dbReference>
<gene>
    <name evidence="2" type="ORF">K7X08_027642</name>
</gene>
<dbReference type="AlphaFoldDB" id="A0A9Q1MPR2"/>
<comment type="similarity">
    <text evidence="1">Belongs to the SEC5 family.</text>
</comment>
<dbReference type="InterPro" id="IPR029175">
    <property type="entry name" value="EXOC2/Sec5"/>
</dbReference>
<accession>A0A9Q1MPR2</accession>
<comment type="caution">
    <text evidence="2">The sequence shown here is derived from an EMBL/GenBank/DDBJ whole genome shotgun (WGS) entry which is preliminary data.</text>
</comment>
<comment type="function">
    <text evidence="1">Component of the exocyst complex involved in the docking of exocytic vesicles with fusion sites on the plasma membrane.</text>
</comment>
<sequence length="79" mass="8767">MLQSTLSAYGSEVQNTFPDLEESNILCPYMSDSIKEISKACHAFEAKESAPSVAGQLGHTGNQLLNEYDREFTFSKRTC</sequence>
<dbReference type="GO" id="GO:0006887">
    <property type="term" value="P:exocytosis"/>
    <property type="evidence" value="ECO:0007669"/>
    <property type="project" value="UniProtKB-KW"/>
</dbReference>
<proteinExistence type="inferred from homology"/>
<protein>
    <recommendedName>
        <fullName evidence="1">Exocyst complex component SEC5</fullName>
    </recommendedName>
</protein>
<keyword evidence="1" id="KW-0653">Protein transport</keyword>
<name>A0A9Q1MPR2_9SOLA</name>
<dbReference type="EMBL" id="JAJAGQ010000006">
    <property type="protein sequence ID" value="KAJ8561452.1"/>
    <property type="molecule type" value="Genomic_DNA"/>
</dbReference>
<keyword evidence="1" id="KW-0813">Transport</keyword>
<evidence type="ECO:0000313" key="2">
    <source>
        <dbReference type="EMBL" id="KAJ8561452.1"/>
    </source>
</evidence>
<keyword evidence="3" id="KW-1185">Reference proteome</keyword>
<dbReference type="OrthoDB" id="26242at2759"/>
<dbReference type="GO" id="GO:0015031">
    <property type="term" value="P:protein transport"/>
    <property type="evidence" value="ECO:0007669"/>
    <property type="project" value="UniProtKB-KW"/>
</dbReference>
<dbReference type="PANTHER" id="PTHR13043:SF2">
    <property type="entry name" value="EXOCYST COMPLEX COMPONENT SEC5"/>
    <property type="match status" value="1"/>
</dbReference>
<reference evidence="3" key="1">
    <citation type="journal article" date="2023" name="Proc. Natl. Acad. Sci. U.S.A.">
        <title>Genomic and structural basis for evolution of tropane alkaloid biosynthesis.</title>
        <authorList>
            <person name="Wanga Y.-J."/>
            <person name="Taina T."/>
            <person name="Yua J.-Y."/>
            <person name="Lia J."/>
            <person name="Xua B."/>
            <person name="Chenc J."/>
            <person name="D'Auriad J.C."/>
            <person name="Huanga J.-P."/>
            <person name="Huanga S.-X."/>
        </authorList>
    </citation>
    <scope>NUCLEOTIDE SEQUENCE [LARGE SCALE GENOMIC DNA]</scope>
    <source>
        <strain evidence="3">cv. KIB-2019</strain>
    </source>
</reference>
<keyword evidence="1" id="KW-0268">Exocytosis</keyword>
<dbReference type="Proteomes" id="UP001152561">
    <property type="component" value="Unassembled WGS sequence"/>
</dbReference>
<evidence type="ECO:0000313" key="3">
    <source>
        <dbReference type="Proteomes" id="UP001152561"/>
    </source>
</evidence>
<dbReference type="PANTHER" id="PTHR13043">
    <property type="entry name" value="EXOCYST COMPLEX COMPONENT SEC5"/>
    <property type="match status" value="1"/>
</dbReference>
<comment type="subunit">
    <text evidence="1">Component of the exocyst complex.</text>
</comment>
<evidence type="ECO:0000256" key="1">
    <source>
        <dbReference type="RuleBase" id="RU365069"/>
    </source>
</evidence>
<organism evidence="2 3">
    <name type="scientific">Anisodus acutangulus</name>
    <dbReference type="NCBI Taxonomy" id="402998"/>
    <lineage>
        <taxon>Eukaryota</taxon>
        <taxon>Viridiplantae</taxon>
        <taxon>Streptophyta</taxon>
        <taxon>Embryophyta</taxon>
        <taxon>Tracheophyta</taxon>
        <taxon>Spermatophyta</taxon>
        <taxon>Magnoliopsida</taxon>
        <taxon>eudicotyledons</taxon>
        <taxon>Gunneridae</taxon>
        <taxon>Pentapetalae</taxon>
        <taxon>asterids</taxon>
        <taxon>lamiids</taxon>
        <taxon>Solanales</taxon>
        <taxon>Solanaceae</taxon>
        <taxon>Solanoideae</taxon>
        <taxon>Hyoscyameae</taxon>
        <taxon>Anisodus</taxon>
    </lineage>
</organism>